<organism evidence="1 2">
    <name type="scientific">Cladosporium halotolerans</name>
    <dbReference type="NCBI Taxonomy" id="1052096"/>
    <lineage>
        <taxon>Eukaryota</taxon>
        <taxon>Fungi</taxon>
        <taxon>Dikarya</taxon>
        <taxon>Ascomycota</taxon>
        <taxon>Pezizomycotina</taxon>
        <taxon>Dothideomycetes</taxon>
        <taxon>Dothideomycetidae</taxon>
        <taxon>Cladosporiales</taxon>
        <taxon>Cladosporiaceae</taxon>
        <taxon>Cladosporium</taxon>
    </lineage>
</organism>
<proteinExistence type="predicted"/>
<dbReference type="Proteomes" id="UP000803884">
    <property type="component" value="Unassembled WGS sequence"/>
</dbReference>
<comment type="caution">
    <text evidence="1">The sequence shown here is derived from an EMBL/GenBank/DDBJ whole genome shotgun (WGS) entry which is preliminary data.</text>
</comment>
<reference evidence="1 2" key="1">
    <citation type="journal article" date="2020" name="Microbiol. Resour. Announc.">
        <title>Draft Genome Sequence of a Cladosporium Species Isolated from the Mesophotic Ascidian Didemnum maculosum.</title>
        <authorList>
            <person name="Gioti A."/>
            <person name="Siaperas R."/>
            <person name="Nikolaivits E."/>
            <person name="Le Goff G."/>
            <person name="Ouazzani J."/>
            <person name="Kotoulas G."/>
            <person name="Topakas E."/>
        </authorList>
    </citation>
    <scope>NUCLEOTIDE SEQUENCE [LARGE SCALE GENOMIC DNA]</scope>
    <source>
        <strain evidence="1 2">TM138-S3</strain>
    </source>
</reference>
<dbReference type="AlphaFoldDB" id="A0AB34L1X3"/>
<accession>A0AB34L1X3</accession>
<keyword evidence="2" id="KW-1185">Reference proteome</keyword>
<protein>
    <recommendedName>
        <fullName evidence="3">Calcofluor white hypersensitive protein</fullName>
    </recommendedName>
</protein>
<evidence type="ECO:0000313" key="1">
    <source>
        <dbReference type="EMBL" id="KAL1590417.1"/>
    </source>
</evidence>
<evidence type="ECO:0000313" key="2">
    <source>
        <dbReference type="Proteomes" id="UP000803884"/>
    </source>
</evidence>
<dbReference type="EMBL" id="JAAQHG020000002">
    <property type="protein sequence ID" value="KAL1590417.1"/>
    <property type="molecule type" value="Genomic_DNA"/>
</dbReference>
<sequence>MSRALKIGGGIAAVGAGYYFYQAGGDPKAAQKRFEADAAKLKHDAKNDAPSKGTEIRKDAEVLAADAGKEADRLAAQARDGTHKVDQKLEEYRARAEKGIDQSLKTTGTELNKAVDAFDKNVEKGAEKAKSGISSWFGGSK</sequence>
<evidence type="ECO:0008006" key="3">
    <source>
        <dbReference type="Google" id="ProtNLM"/>
    </source>
</evidence>
<dbReference type="GeneID" id="96002260"/>
<dbReference type="RefSeq" id="XP_069233522.1">
    <property type="nucleotide sequence ID" value="XM_069369422.1"/>
</dbReference>
<gene>
    <name evidence="1" type="ORF">WHR41_00816</name>
</gene>
<name>A0AB34L1X3_9PEZI</name>